<reference evidence="3" key="1">
    <citation type="submission" date="2016-06" db="EMBL/GenBank/DDBJ databases">
        <title>Parallel loss of symbiosis genes in relatives of nitrogen-fixing non-legume Parasponia.</title>
        <authorList>
            <person name="Van Velzen R."/>
            <person name="Holmer R."/>
            <person name="Bu F."/>
            <person name="Rutten L."/>
            <person name="Van Zeijl A."/>
            <person name="Liu W."/>
            <person name="Santuari L."/>
            <person name="Cao Q."/>
            <person name="Sharma T."/>
            <person name="Shen D."/>
            <person name="Roswanjaya Y."/>
            <person name="Wardhani T."/>
            <person name="Kalhor M.S."/>
            <person name="Jansen J."/>
            <person name="Van den Hoogen J."/>
            <person name="Gungor B."/>
            <person name="Hartog M."/>
            <person name="Hontelez J."/>
            <person name="Verver J."/>
            <person name="Yang W.-C."/>
            <person name="Schijlen E."/>
            <person name="Repin R."/>
            <person name="Schilthuizen M."/>
            <person name="Schranz E."/>
            <person name="Heidstra R."/>
            <person name="Miyata K."/>
            <person name="Fedorova E."/>
            <person name="Kohlen W."/>
            <person name="Bisseling T."/>
            <person name="Smit S."/>
            <person name="Geurts R."/>
        </authorList>
    </citation>
    <scope>NUCLEOTIDE SEQUENCE [LARGE SCALE GENOMIC DNA]</scope>
    <source>
        <strain evidence="3">cv. RG33-2</strain>
    </source>
</reference>
<gene>
    <name evidence="2" type="ORF">TorRG33x02_166050</name>
</gene>
<organism evidence="2 3">
    <name type="scientific">Trema orientale</name>
    <name type="common">Charcoal tree</name>
    <name type="synonym">Celtis orientalis</name>
    <dbReference type="NCBI Taxonomy" id="63057"/>
    <lineage>
        <taxon>Eukaryota</taxon>
        <taxon>Viridiplantae</taxon>
        <taxon>Streptophyta</taxon>
        <taxon>Embryophyta</taxon>
        <taxon>Tracheophyta</taxon>
        <taxon>Spermatophyta</taxon>
        <taxon>Magnoliopsida</taxon>
        <taxon>eudicotyledons</taxon>
        <taxon>Gunneridae</taxon>
        <taxon>Pentapetalae</taxon>
        <taxon>rosids</taxon>
        <taxon>fabids</taxon>
        <taxon>Rosales</taxon>
        <taxon>Cannabaceae</taxon>
        <taxon>Trema</taxon>
    </lineage>
</organism>
<feature type="domain" description="DUF8040" evidence="1">
    <location>
        <begin position="2"/>
        <end position="88"/>
    </location>
</feature>
<dbReference type="OrthoDB" id="1699974at2759"/>
<protein>
    <recommendedName>
        <fullName evidence="1">DUF8040 domain-containing protein</fullName>
    </recommendedName>
</protein>
<dbReference type="EMBL" id="JXTC01000115">
    <property type="protein sequence ID" value="PON87612.1"/>
    <property type="molecule type" value="Genomic_DNA"/>
</dbReference>
<evidence type="ECO:0000259" key="1">
    <source>
        <dbReference type="Pfam" id="PF26138"/>
    </source>
</evidence>
<accession>A0A2P5EQ17</accession>
<dbReference type="AlphaFoldDB" id="A0A2P5EQ17"/>
<dbReference type="PANTHER" id="PTHR22930:SF293">
    <property type="entry name" value="PROTEIN ALP1-LIKE"/>
    <property type="match status" value="1"/>
</dbReference>
<dbReference type="InterPro" id="IPR058353">
    <property type="entry name" value="DUF8040"/>
</dbReference>
<feature type="non-terminal residue" evidence="2">
    <location>
        <position position="1"/>
    </location>
</feature>
<dbReference type="InParanoid" id="A0A2P5EQ17"/>
<dbReference type="InterPro" id="IPR045249">
    <property type="entry name" value="HARBI1-like"/>
</dbReference>
<proteinExistence type="predicted"/>
<dbReference type="PANTHER" id="PTHR22930">
    <property type="match status" value="1"/>
</dbReference>
<dbReference type="STRING" id="63057.A0A2P5EQ17"/>
<comment type="caution">
    <text evidence="2">The sequence shown here is derived from an EMBL/GenBank/DDBJ whole genome shotgun (WGS) entry which is preliminary data.</text>
</comment>
<evidence type="ECO:0000313" key="3">
    <source>
        <dbReference type="Proteomes" id="UP000237000"/>
    </source>
</evidence>
<sequence>IVHEIVYESDVTCLDQLRMNRQAFTNLCTMLETMGGLKASKYLQVDEQVAMFLHILAHHVKNRVIKFRFMRSGETVSKYFHNVLHSIIRLHEELLKRPEPVSENSTDERWKWFKVYLLIALVSIIM</sequence>
<dbReference type="Proteomes" id="UP000237000">
    <property type="component" value="Unassembled WGS sequence"/>
</dbReference>
<dbReference type="Pfam" id="PF26138">
    <property type="entry name" value="DUF8040"/>
    <property type="match status" value="1"/>
</dbReference>
<keyword evidence="3" id="KW-1185">Reference proteome</keyword>
<name>A0A2P5EQ17_TREOI</name>
<evidence type="ECO:0000313" key="2">
    <source>
        <dbReference type="EMBL" id="PON87612.1"/>
    </source>
</evidence>